<dbReference type="InterPro" id="IPR039840">
    <property type="entry name" value="NAA80"/>
</dbReference>
<dbReference type="NCBIfam" id="NF040501">
    <property type="entry name" value="resist_ArsN2"/>
    <property type="match status" value="1"/>
</dbReference>
<dbReference type="InterPro" id="IPR000182">
    <property type="entry name" value="GNAT_dom"/>
</dbReference>
<comment type="caution">
    <text evidence="2">The sequence shown here is derived from an EMBL/GenBank/DDBJ whole genome shotgun (WGS) entry which is preliminary data.</text>
</comment>
<name>A0A944QUR3_9GAMM</name>
<dbReference type="GO" id="GO:1905502">
    <property type="term" value="F:acetyl-CoA binding"/>
    <property type="evidence" value="ECO:0007669"/>
    <property type="project" value="TreeGrafter"/>
</dbReference>
<reference evidence="2 3" key="1">
    <citation type="submission" date="2021-05" db="EMBL/GenBank/DDBJ databases">
        <title>Genetic and Functional Diversity in Clade A Lucinid endosymbionts from the Bahamas.</title>
        <authorList>
            <person name="Giani N.M."/>
            <person name="Engel A.S."/>
            <person name="Campbell B.J."/>
        </authorList>
    </citation>
    <scope>NUCLEOTIDE SEQUENCE [LARGE SCALE GENOMIC DNA]</scope>
    <source>
        <strain evidence="2">LUC16012Gg_MoonRockCtena</strain>
    </source>
</reference>
<proteinExistence type="predicted"/>
<evidence type="ECO:0000259" key="1">
    <source>
        <dbReference type="PROSITE" id="PS51186"/>
    </source>
</evidence>
<dbReference type="Pfam" id="PF00583">
    <property type="entry name" value="Acetyltransf_1"/>
    <property type="match status" value="1"/>
</dbReference>
<dbReference type="EC" id="2.3.1.-" evidence="2"/>
<keyword evidence="2" id="KW-0808">Transferase</keyword>
<accession>A0A944QUR3</accession>
<protein>
    <submittedName>
        <fullName evidence="2">GNAT family N-acetyltransferase</fullName>
        <ecNumber evidence="2">2.3.1.-</ecNumber>
    </submittedName>
</protein>
<keyword evidence="2" id="KW-0012">Acyltransferase</keyword>
<dbReference type="Gene3D" id="3.40.630.30">
    <property type="match status" value="1"/>
</dbReference>
<dbReference type="PANTHER" id="PTHR13538:SF4">
    <property type="entry name" value="N-ALPHA-ACETYLTRANSFERASE 80"/>
    <property type="match status" value="1"/>
</dbReference>
<organism evidence="2 3">
    <name type="scientific">Candidatus Thiodiazotropha taylori</name>
    <dbReference type="NCBI Taxonomy" id="2792791"/>
    <lineage>
        <taxon>Bacteria</taxon>
        <taxon>Pseudomonadati</taxon>
        <taxon>Pseudomonadota</taxon>
        <taxon>Gammaproteobacteria</taxon>
        <taxon>Chromatiales</taxon>
        <taxon>Sedimenticolaceae</taxon>
        <taxon>Candidatus Thiodiazotropha</taxon>
    </lineage>
</organism>
<sequence length="145" mass="15894">MSTEFNPITELSEIKALLESCELSTEDIDLKKSLYFYGKKIDSTIVAVVGLEILGSSALIRSVAVSAEHRGTGIGKRLVSYAESTAASKGVEKLYMLTTDAHDYFYKLGYRPVSRAVVPEEIETTQQFSTICPSNALLMSKETPC</sequence>
<dbReference type="PANTHER" id="PTHR13538">
    <property type="entry name" value="N-ACETYLTRANSFERASE 6"/>
    <property type="match status" value="1"/>
</dbReference>
<dbReference type="InterPro" id="IPR016181">
    <property type="entry name" value="Acyl_CoA_acyltransferase"/>
</dbReference>
<gene>
    <name evidence="2" type="ORF">KME65_15735</name>
</gene>
<evidence type="ECO:0000313" key="2">
    <source>
        <dbReference type="EMBL" id="MBT2990407.1"/>
    </source>
</evidence>
<dbReference type="EMBL" id="JAHHGM010000016">
    <property type="protein sequence ID" value="MBT2990407.1"/>
    <property type="molecule type" value="Genomic_DNA"/>
</dbReference>
<feature type="domain" description="N-acetyltransferase" evidence="1">
    <location>
        <begin position="1"/>
        <end position="144"/>
    </location>
</feature>
<dbReference type="Proteomes" id="UP000770889">
    <property type="component" value="Unassembled WGS sequence"/>
</dbReference>
<dbReference type="AlphaFoldDB" id="A0A944QUR3"/>
<dbReference type="SUPFAM" id="SSF55729">
    <property type="entry name" value="Acyl-CoA N-acyltransferases (Nat)"/>
    <property type="match status" value="1"/>
</dbReference>
<dbReference type="CDD" id="cd04301">
    <property type="entry name" value="NAT_SF"/>
    <property type="match status" value="1"/>
</dbReference>
<dbReference type="GO" id="GO:0008080">
    <property type="term" value="F:N-acetyltransferase activity"/>
    <property type="evidence" value="ECO:0007669"/>
    <property type="project" value="InterPro"/>
</dbReference>
<dbReference type="GO" id="GO:0005737">
    <property type="term" value="C:cytoplasm"/>
    <property type="evidence" value="ECO:0007669"/>
    <property type="project" value="TreeGrafter"/>
</dbReference>
<evidence type="ECO:0000313" key="3">
    <source>
        <dbReference type="Proteomes" id="UP000770889"/>
    </source>
</evidence>
<dbReference type="PROSITE" id="PS51186">
    <property type="entry name" value="GNAT"/>
    <property type="match status" value="1"/>
</dbReference>